<name>A0A2J6QGB4_9HELO</name>
<gene>
    <name evidence="1" type="ORF">NA56DRAFT_737976</name>
</gene>
<dbReference type="OrthoDB" id="3545268at2759"/>
<keyword evidence="2" id="KW-1185">Reference proteome</keyword>
<dbReference type="EMBL" id="KZ613470">
    <property type="protein sequence ID" value="PMD25324.1"/>
    <property type="molecule type" value="Genomic_DNA"/>
</dbReference>
<sequence length="159" mass="18484">MTKISKDHYQFPWTNDMLLLTCIFRLRILPFVPYSEIADIFMQWLSNGLPSLPSTWAKTQNISEKWMKSRLVQCLEENFKGAEFRGDQIWYRAKHADSELVGEMLRAAGLDKKGYMLAEAEEMELQIRWRRDGDWRAGSIPDGEDIVQPGVGTIGDRQR</sequence>
<evidence type="ECO:0000313" key="2">
    <source>
        <dbReference type="Proteomes" id="UP000235672"/>
    </source>
</evidence>
<organism evidence="1 2">
    <name type="scientific">Hyaloscypha hepaticicola</name>
    <dbReference type="NCBI Taxonomy" id="2082293"/>
    <lineage>
        <taxon>Eukaryota</taxon>
        <taxon>Fungi</taxon>
        <taxon>Dikarya</taxon>
        <taxon>Ascomycota</taxon>
        <taxon>Pezizomycotina</taxon>
        <taxon>Leotiomycetes</taxon>
        <taxon>Helotiales</taxon>
        <taxon>Hyaloscyphaceae</taxon>
        <taxon>Hyaloscypha</taxon>
    </lineage>
</organism>
<dbReference type="AlphaFoldDB" id="A0A2J6QGB4"/>
<dbReference type="STRING" id="1745343.A0A2J6QGB4"/>
<accession>A0A2J6QGB4</accession>
<reference evidence="1 2" key="1">
    <citation type="submission" date="2016-05" db="EMBL/GenBank/DDBJ databases">
        <title>A degradative enzymes factory behind the ericoid mycorrhizal symbiosis.</title>
        <authorList>
            <consortium name="DOE Joint Genome Institute"/>
            <person name="Martino E."/>
            <person name="Morin E."/>
            <person name="Grelet G."/>
            <person name="Kuo A."/>
            <person name="Kohler A."/>
            <person name="Daghino S."/>
            <person name="Barry K."/>
            <person name="Choi C."/>
            <person name="Cichocki N."/>
            <person name="Clum A."/>
            <person name="Copeland A."/>
            <person name="Hainaut M."/>
            <person name="Haridas S."/>
            <person name="Labutti K."/>
            <person name="Lindquist E."/>
            <person name="Lipzen A."/>
            <person name="Khouja H.-R."/>
            <person name="Murat C."/>
            <person name="Ohm R."/>
            <person name="Olson A."/>
            <person name="Spatafora J."/>
            <person name="Veneault-Fourrey C."/>
            <person name="Henrissat B."/>
            <person name="Grigoriev I."/>
            <person name="Martin F."/>
            <person name="Perotto S."/>
        </authorList>
    </citation>
    <scope>NUCLEOTIDE SEQUENCE [LARGE SCALE GENOMIC DNA]</scope>
    <source>
        <strain evidence="1 2">UAMH 7357</strain>
    </source>
</reference>
<dbReference type="Proteomes" id="UP000235672">
    <property type="component" value="Unassembled WGS sequence"/>
</dbReference>
<protein>
    <submittedName>
        <fullName evidence="1">Uncharacterized protein</fullName>
    </submittedName>
</protein>
<evidence type="ECO:0000313" key="1">
    <source>
        <dbReference type="EMBL" id="PMD25324.1"/>
    </source>
</evidence>
<proteinExistence type="predicted"/>